<comment type="caution">
    <text evidence="1">The sequence shown here is derived from an EMBL/GenBank/DDBJ whole genome shotgun (WGS) entry which is preliminary data.</text>
</comment>
<dbReference type="Proteomes" id="UP000635335">
    <property type="component" value="Unassembled WGS sequence"/>
</dbReference>
<organism evidence="1 2">
    <name type="scientific">Serratia surfactantfaciens</name>
    <dbReference type="NCBI Taxonomy" id="2741499"/>
    <lineage>
        <taxon>Bacteria</taxon>
        <taxon>Pseudomonadati</taxon>
        <taxon>Pseudomonadota</taxon>
        <taxon>Gammaproteobacteria</taxon>
        <taxon>Enterobacterales</taxon>
        <taxon>Yersiniaceae</taxon>
        <taxon>Serratia</taxon>
    </lineage>
</organism>
<dbReference type="Pfam" id="PF02413">
    <property type="entry name" value="Caudo_TAP"/>
    <property type="match status" value="1"/>
</dbReference>
<evidence type="ECO:0000313" key="1">
    <source>
        <dbReference type="EMBL" id="MBH1919702.1"/>
    </source>
</evidence>
<proteinExistence type="predicted"/>
<gene>
    <name evidence="1" type="ORF">I5U16_05995</name>
</gene>
<dbReference type="EMBL" id="JADUMB010000001">
    <property type="protein sequence ID" value="MBH1919702.1"/>
    <property type="molecule type" value="Genomic_DNA"/>
</dbReference>
<dbReference type="RefSeq" id="WP_197667486.1">
    <property type="nucleotide sequence ID" value="NZ_JADUMB010000001.1"/>
</dbReference>
<protein>
    <submittedName>
        <fullName evidence="1">Tail fiber assembly protein</fullName>
    </submittedName>
</protein>
<accession>A0ABS0LWN4</accession>
<sequence length="91" mass="10808">MVQGEKERRIARVNQVTQTLNNKLLLGMATDEDKAKLRIWIDYLNEVEKISEDAAPEKSCDRNRKIKPSGQRAEQINYYSFPMIQWLYYQK</sequence>
<name>A0ABS0LWN4_9GAMM</name>
<reference evidence="1 2" key="1">
    <citation type="submission" date="2020-11" db="EMBL/GenBank/DDBJ databases">
        <title>Enhanced detection system for hospital associated transmission using whole genome sequencing surveillance.</title>
        <authorList>
            <person name="Harrison L.H."/>
            <person name="Van Tyne D."/>
            <person name="Marsh J.W."/>
            <person name="Griffith M.P."/>
            <person name="Snyder D.J."/>
            <person name="Cooper V.S."/>
            <person name="Mustapha M."/>
        </authorList>
    </citation>
    <scope>NUCLEOTIDE SEQUENCE [LARGE SCALE GENOMIC DNA]</scope>
    <source>
        <strain evidence="1 2">SER00227</strain>
    </source>
</reference>
<dbReference type="InterPro" id="IPR003458">
    <property type="entry name" value="Phage_T4_Gp38_tail_assem"/>
</dbReference>
<evidence type="ECO:0000313" key="2">
    <source>
        <dbReference type="Proteomes" id="UP000635335"/>
    </source>
</evidence>
<keyword evidence="2" id="KW-1185">Reference proteome</keyword>